<proteinExistence type="predicted"/>
<keyword evidence="3" id="KW-1185">Reference proteome</keyword>
<reference evidence="2 3" key="1">
    <citation type="journal article" date="2012" name="Genome Biol.">
        <title>Genome and low-iron response of an oceanic diatom adapted to chronic iron limitation.</title>
        <authorList>
            <person name="Lommer M."/>
            <person name="Specht M."/>
            <person name="Roy A.S."/>
            <person name="Kraemer L."/>
            <person name="Andreson R."/>
            <person name="Gutowska M.A."/>
            <person name="Wolf J."/>
            <person name="Bergner S.V."/>
            <person name="Schilhabel M.B."/>
            <person name="Klostermeier U.C."/>
            <person name="Beiko R.G."/>
            <person name="Rosenstiel P."/>
            <person name="Hippler M."/>
            <person name="Laroche J."/>
        </authorList>
    </citation>
    <scope>NUCLEOTIDE SEQUENCE [LARGE SCALE GENOMIC DNA]</scope>
    <source>
        <strain evidence="2 3">CCMP1005</strain>
    </source>
</reference>
<dbReference type="OrthoDB" id="199096at2759"/>
<dbReference type="AlphaFoldDB" id="K0RC62"/>
<dbReference type="OMA" id="YYWARSA"/>
<sequence length="310" mass="33038">MSETHLPRATGVGTRPTCLRRQVPKQVRGRESEVSSDGNDGKSGVQVGMRSTAALTLLSAHRASSLALLSDMPTPSFILDMDALQRARAQQTEDGGGSSPSSFTSPTIRCESKSILLVPDDFDEGQVTTSATFDYDYSHPGVVSVAYLHSTVVRGRDGSADEGASYLAEIDLSPSLCNGEAQLVLGLNNHHVGGYYWARSAGGGASMDAPGTLFGSSNDPTNQNGIVRWTKENAWSSNSNDGKRSEWINFVRRGDTVQLVPTDGPETLLNFVRYSSQSNPRIFGISSKGRPLGSEPAVVCAFFGSVIDSL</sequence>
<gene>
    <name evidence="2" type="ORF">THAOC_29537</name>
</gene>
<dbReference type="Proteomes" id="UP000266841">
    <property type="component" value="Unassembled WGS sequence"/>
</dbReference>
<evidence type="ECO:0000256" key="1">
    <source>
        <dbReference type="SAM" id="MobiDB-lite"/>
    </source>
</evidence>
<evidence type="ECO:0000313" key="3">
    <source>
        <dbReference type="Proteomes" id="UP000266841"/>
    </source>
</evidence>
<dbReference type="EMBL" id="AGNL01041884">
    <property type="protein sequence ID" value="EJK51303.1"/>
    <property type="molecule type" value="Genomic_DNA"/>
</dbReference>
<comment type="caution">
    <text evidence="2">The sequence shown here is derived from an EMBL/GenBank/DDBJ whole genome shotgun (WGS) entry which is preliminary data.</text>
</comment>
<accession>K0RC62</accession>
<evidence type="ECO:0000313" key="2">
    <source>
        <dbReference type="EMBL" id="EJK51303.1"/>
    </source>
</evidence>
<feature type="region of interest" description="Disordered" evidence="1">
    <location>
        <begin position="1"/>
        <end position="46"/>
    </location>
</feature>
<dbReference type="eggNOG" id="ENOG502SXP7">
    <property type="taxonomic scope" value="Eukaryota"/>
</dbReference>
<name>K0RC62_THAOC</name>
<organism evidence="2 3">
    <name type="scientific">Thalassiosira oceanica</name>
    <name type="common">Marine diatom</name>
    <dbReference type="NCBI Taxonomy" id="159749"/>
    <lineage>
        <taxon>Eukaryota</taxon>
        <taxon>Sar</taxon>
        <taxon>Stramenopiles</taxon>
        <taxon>Ochrophyta</taxon>
        <taxon>Bacillariophyta</taxon>
        <taxon>Coscinodiscophyceae</taxon>
        <taxon>Thalassiosirophycidae</taxon>
        <taxon>Thalassiosirales</taxon>
        <taxon>Thalassiosiraceae</taxon>
        <taxon>Thalassiosira</taxon>
    </lineage>
</organism>
<protein>
    <submittedName>
        <fullName evidence="2">Uncharacterized protein</fullName>
    </submittedName>
</protein>
<feature type="region of interest" description="Disordered" evidence="1">
    <location>
        <begin position="88"/>
        <end position="107"/>
    </location>
</feature>